<dbReference type="RefSeq" id="WP_006444282.1">
    <property type="nucleotide sequence ID" value="NZ_CP036524.1"/>
</dbReference>
<evidence type="ECO:0000256" key="5">
    <source>
        <dbReference type="ARBA" id="ARBA00022679"/>
    </source>
</evidence>
<dbReference type="Pfam" id="PF07695">
    <property type="entry name" value="7TMR-DISM_7TM"/>
    <property type="match status" value="1"/>
</dbReference>
<evidence type="ECO:0000256" key="7">
    <source>
        <dbReference type="ARBA" id="ARBA00023012"/>
    </source>
</evidence>
<dbReference type="Pfam" id="PF00512">
    <property type="entry name" value="HisKA"/>
    <property type="match status" value="1"/>
</dbReference>
<dbReference type="AlphaFoldDB" id="C0C4B0"/>
<dbReference type="SUPFAM" id="SSF55874">
    <property type="entry name" value="ATPase domain of HSP90 chaperone/DNA topoisomerase II/histidine kinase"/>
    <property type="match status" value="1"/>
</dbReference>
<dbReference type="STRING" id="553973.CLOHYLEM_06925"/>
<feature type="transmembrane region" description="Helical" evidence="8">
    <location>
        <begin position="198"/>
        <end position="218"/>
    </location>
</feature>
<feature type="transmembrane region" description="Helical" evidence="8">
    <location>
        <begin position="288"/>
        <end position="310"/>
    </location>
</feature>
<dbReference type="HOGENOM" id="CLU_423749_0_0_9"/>
<dbReference type="InterPro" id="IPR011623">
    <property type="entry name" value="7TMR_DISM_rcpt_extracell_dom1"/>
</dbReference>
<keyword evidence="8" id="KW-0812">Transmembrane</keyword>
<feature type="transmembrane region" description="Helical" evidence="8">
    <location>
        <begin position="343"/>
        <end position="361"/>
    </location>
</feature>
<dbReference type="CDD" id="cd00075">
    <property type="entry name" value="HATPase"/>
    <property type="match status" value="1"/>
</dbReference>
<keyword evidence="8" id="KW-1133">Transmembrane helix</keyword>
<dbReference type="PANTHER" id="PTHR43711:SF1">
    <property type="entry name" value="HISTIDINE KINASE 1"/>
    <property type="match status" value="1"/>
</dbReference>
<dbReference type="EC" id="2.7.13.3" evidence="3"/>
<dbReference type="OrthoDB" id="153958at2"/>
<accession>C0C4B0</accession>
<evidence type="ECO:0000313" key="10">
    <source>
        <dbReference type="EMBL" id="EEG72903.1"/>
    </source>
</evidence>
<dbReference type="eggNOG" id="COG2205">
    <property type="taxonomic scope" value="Bacteria"/>
</dbReference>
<dbReference type="InterPro" id="IPR005467">
    <property type="entry name" value="His_kinase_dom"/>
</dbReference>
<dbReference type="SMART" id="SM00388">
    <property type="entry name" value="HisKA"/>
    <property type="match status" value="1"/>
</dbReference>
<dbReference type="InterPro" id="IPR004358">
    <property type="entry name" value="Sig_transdc_His_kin-like_C"/>
</dbReference>
<evidence type="ECO:0000256" key="1">
    <source>
        <dbReference type="ARBA" id="ARBA00000085"/>
    </source>
</evidence>
<comment type="caution">
    <text evidence="10">The sequence shown here is derived from an EMBL/GenBank/DDBJ whole genome shotgun (WGS) entry which is preliminary data.</text>
</comment>
<evidence type="ECO:0000313" key="11">
    <source>
        <dbReference type="Proteomes" id="UP000004893"/>
    </source>
</evidence>
<dbReference type="PROSITE" id="PS50109">
    <property type="entry name" value="HIS_KIN"/>
    <property type="match status" value="1"/>
</dbReference>
<dbReference type="SUPFAM" id="SSF47384">
    <property type="entry name" value="Homodimeric domain of signal transducing histidine kinase"/>
    <property type="match status" value="1"/>
</dbReference>
<dbReference type="PANTHER" id="PTHR43711">
    <property type="entry name" value="TWO-COMPONENT HISTIDINE KINASE"/>
    <property type="match status" value="1"/>
</dbReference>
<dbReference type="PRINTS" id="PR00344">
    <property type="entry name" value="BCTRLSENSOR"/>
</dbReference>
<organism evidence="10 11">
    <name type="scientific">[Clostridium] hylemonae DSM 15053</name>
    <dbReference type="NCBI Taxonomy" id="553973"/>
    <lineage>
        <taxon>Bacteria</taxon>
        <taxon>Bacillati</taxon>
        <taxon>Bacillota</taxon>
        <taxon>Clostridia</taxon>
        <taxon>Lachnospirales</taxon>
        <taxon>Lachnospiraceae</taxon>
    </lineage>
</organism>
<protein>
    <recommendedName>
        <fullName evidence="3">histidine kinase</fullName>
        <ecNumber evidence="3">2.7.13.3</ecNumber>
    </recommendedName>
</protein>
<evidence type="ECO:0000256" key="6">
    <source>
        <dbReference type="ARBA" id="ARBA00022777"/>
    </source>
</evidence>
<dbReference type="InterPro" id="IPR036097">
    <property type="entry name" value="HisK_dim/P_sf"/>
</dbReference>
<reference evidence="10" key="1">
    <citation type="submission" date="2009-02" db="EMBL/GenBank/DDBJ databases">
        <authorList>
            <person name="Fulton L."/>
            <person name="Clifton S."/>
            <person name="Fulton B."/>
            <person name="Xu J."/>
            <person name="Minx P."/>
            <person name="Pepin K.H."/>
            <person name="Johnson M."/>
            <person name="Bhonagiri V."/>
            <person name="Nash W.E."/>
            <person name="Mardis E.R."/>
            <person name="Wilson R.K."/>
        </authorList>
    </citation>
    <scope>NUCLEOTIDE SEQUENCE [LARGE SCALE GENOMIC DNA]</scope>
    <source>
        <strain evidence="10">DSM 15053</strain>
    </source>
</reference>
<dbReference type="EMBL" id="ABYI02000034">
    <property type="protein sequence ID" value="EEG72903.1"/>
    <property type="molecule type" value="Genomic_DNA"/>
</dbReference>
<evidence type="ECO:0000259" key="9">
    <source>
        <dbReference type="PROSITE" id="PS50109"/>
    </source>
</evidence>
<gene>
    <name evidence="10" type="ORF">CLOHYLEM_06925</name>
</gene>
<feature type="domain" description="Histidine kinase" evidence="9">
    <location>
        <begin position="433"/>
        <end position="644"/>
    </location>
</feature>
<dbReference type="CDD" id="cd00082">
    <property type="entry name" value="HisKA"/>
    <property type="match status" value="1"/>
</dbReference>
<dbReference type="FunFam" id="3.30.565.10:FF:000006">
    <property type="entry name" value="Sensor histidine kinase WalK"/>
    <property type="match status" value="1"/>
</dbReference>
<keyword evidence="8" id="KW-0472">Membrane</keyword>
<dbReference type="Pfam" id="PF02518">
    <property type="entry name" value="HATPase_c"/>
    <property type="match status" value="1"/>
</dbReference>
<feature type="transmembrane region" description="Helical" evidence="8">
    <location>
        <begin position="263"/>
        <end position="281"/>
    </location>
</feature>
<dbReference type="Proteomes" id="UP000004893">
    <property type="component" value="Unassembled WGS sequence"/>
</dbReference>
<dbReference type="InterPro" id="IPR003594">
    <property type="entry name" value="HATPase_dom"/>
</dbReference>
<proteinExistence type="predicted"/>
<evidence type="ECO:0000256" key="8">
    <source>
        <dbReference type="SAM" id="Phobius"/>
    </source>
</evidence>
<keyword evidence="4" id="KW-0597">Phosphoprotein</keyword>
<dbReference type="InterPro" id="IPR003661">
    <property type="entry name" value="HisK_dim/P_dom"/>
</dbReference>
<comment type="catalytic activity">
    <reaction evidence="1">
        <text>ATP + protein L-histidine = ADP + protein N-phospho-L-histidine.</text>
        <dbReference type="EC" id="2.7.13.3"/>
    </reaction>
</comment>
<dbReference type="Gene3D" id="3.30.565.10">
    <property type="entry name" value="Histidine kinase-like ATPase, C-terminal domain"/>
    <property type="match status" value="1"/>
</dbReference>
<keyword evidence="6 10" id="KW-0418">Kinase</keyword>
<dbReference type="InterPro" id="IPR036890">
    <property type="entry name" value="HATPase_C_sf"/>
</dbReference>
<feature type="transmembrane region" description="Helical" evidence="8">
    <location>
        <begin position="225"/>
        <end position="243"/>
    </location>
</feature>
<comment type="subcellular location">
    <subcellularLocation>
        <location evidence="2">Membrane</location>
    </subcellularLocation>
</comment>
<sequence>MADKREKWILMAVLPFIAVLLLAVWSVKPRVDEVRTIDSKAGTWDLAAAGFEQSAVRLDGDVEYVPDALLSPEEFSRRGDIQAGQPGDETQYATSRMRLIIPSGSYLICGYSVDFASRMYVNGELLFEAGAPGDSRESARPGVKFFVLPVSPDENGEIVIVQQASNFIHKDGGSYGHFYIGTPEQIDQYISRNLWPEVILMGVYLVLFVVHLILYLMMRNYKPNLLFALFCLTWFVRTGVTGQRLLDVILPKLPWVVLFRLEYLTMPLSGILLVWLLYLIFPGVLQKWFSLAASILCGAVAVLDVFASTLLISYTAVWRVVLLGVIALYFFVRLILRWRRPAAEQAAVLSGFAFLVFAAVWDMCYHRDVFLLPALRFAISEVAIAVFVLFAMTAMFFGTMREVRMAREREERMAAEKAAAEELARLKGEFYTDLSHEMKTPLTVMVANAEFAARNIRAGAIDEETGVDLDAIAAEGRRLAKLVNGLVNLNRMRDKGAQDTVVSLAKLTEETARTYKALAEKQGSRLSVEIESGLPAVNGNADQLAQVVINLLANAGRHTRDGVITVSLRRESGRLRLEVADTGDGISPEILPHIFDRFCRGDESGTGLGLAICREIIENHGGKIDIQSDMGKGTTVWFTLPVIGE</sequence>
<dbReference type="GO" id="GO:0016020">
    <property type="term" value="C:membrane"/>
    <property type="evidence" value="ECO:0007669"/>
    <property type="project" value="UniProtKB-SubCell"/>
</dbReference>
<dbReference type="SMART" id="SM00387">
    <property type="entry name" value="HATPase_c"/>
    <property type="match status" value="1"/>
</dbReference>
<keyword evidence="11" id="KW-1185">Reference proteome</keyword>
<reference evidence="10" key="2">
    <citation type="submission" date="2013-06" db="EMBL/GenBank/DDBJ databases">
        <title>Draft genome sequence of Clostridium hylemonae (DSM 15053).</title>
        <authorList>
            <person name="Sudarsanam P."/>
            <person name="Ley R."/>
            <person name="Guruge J."/>
            <person name="Turnbaugh P.J."/>
            <person name="Mahowald M."/>
            <person name="Liep D."/>
            <person name="Gordon J."/>
        </authorList>
    </citation>
    <scope>NUCLEOTIDE SEQUENCE</scope>
    <source>
        <strain evidence="10">DSM 15053</strain>
    </source>
</reference>
<feature type="transmembrane region" description="Helical" evidence="8">
    <location>
        <begin position="316"/>
        <end position="336"/>
    </location>
</feature>
<evidence type="ECO:0000256" key="3">
    <source>
        <dbReference type="ARBA" id="ARBA00012438"/>
    </source>
</evidence>
<keyword evidence="7" id="KW-0902">Two-component regulatory system</keyword>
<keyword evidence="5" id="KW-0808">Transferase</keyword>
<dbReference type="InterPro" id="IPR050736">
    <property type="entry name" value="Sensor_HK_Regulatory"/>
</dbReference>
<dbReference type="GO" id="GO:0000155">
    <property type="term" value="F:phosphorelay sensor kinase activity"/>
    <property type="evidence" value="ECO:0007669"/>
    <property type="project" value="InterPro"/>
</dbReference>
<evidence type="ECO:0000256" key="4">
    <source>
        <dbReference type="ARBA" id="ARBA00022553"/>
    </source>
</evidence>
<evidence type="ECO:0000256" key="2">
    <source>
        <dbReference type="ARBA" id="ARBA00004370"/>
    </source>
</evidence>
<dbReference type="Gene3D" id="1.10.287.130">
    <property type="match status" value="1"/>
</dbReference>
<name>C0C4B0_9FIRM</name>
<feature type="transmembrane region" description="Helical" evidence="8">
    <location>
        <begin position="373"/>
        <end position="397"/>
    </location>
</feature>